<evidence type="ECO:0000313" key="3">
    <source>
        <dbReference type="Proteomes" id="UP000009319"/>
    </source>
</evidence>
<proteinExistence type="predicted"/>
<keyword evidence="1" id="KW-1133">Transmembrane helix</keyword>
<evidence type="ECO:0000256" key="1">
    <source>
        <dbReference type="SAM" id="Phobius"/>
    </source>
</evidence>
<protein>
    <submittedName>
        <fullName evidence="2">Uncharacterized protein</fullName>
    </submittedName>
</protein>
<sequence>MDHINSRRQLYAKHMGVNVVELLYLYMGEEAAHRCVEDLSFANLSRSGWSPQIRDPTYGPIGPYDWFVAVPSEWYQAAAAAGSLLVVNHFAVVAWGRVTRV</sequence>
<keyword evidence="3" id="KW-1185">Reference proteome</keyword>
<comment type="caution">
    <text evidence="2">The sequence shown here is derived from an EMBL/GenBank/DDBJ whole genome shotgun (WGS) entry which is preliminary data.</text>
</comment>
<dbReference type="HOGENOM" id="CLU_2289389_0_0_5"/>
<feature type="transmembrane region" description="Helical" evidence="1">
    <location>
        <begin position="74"/>
        <end position="95"/>
    </location>
</feature>
<name>K0Q6E1_9HYPH</name>
<dbReference type="EMBL" id="CANI01000055">
    <property type="protein sequence ID" value="CCM79699.1"/>
    <property type="molecule type" value="Genomic_DNA"/>
</dbReference>
<gene>
    <name evidence="2" type="ORF">BN77_p30131</name>
</gene>
<keyword evidence="1" id="KW-0472">Membrane</keyword>
<accession>K0Q6E1</accession>
<dbReference type="Proteomes" id="UP000009319">
    <property type="component" value="Unassembled WGS sequence"/>
</dbReference>
<reference evidence="2 3" key="1">
    <citation type="journal article" date="2013" name="Genome Announc.">
        <title>Draft Genome Sequence of Rhizobium mesoamericanum STM3625, a Nitrogen-Fixing Symbiont of Mimosa pudica Isolated in French Guiana (South America).</title>
        <authorList>
            <person name="Moulin L."/>
            <person name="Mornico D."/>
            <person name="Melkonian R."/>
            <person name="Klonowska A."/>
        </authorList>
    </citation>
    <scope>NUCLEOTIDE SEQUENCE [LARGE SCALE GENOMIC DNA]</scope>
    <source>
        <strain evidence="2 3">STM3625</strain>
    </source>
</reference>
<dbReference type="RefSeq" id="WP_007538652.1">
    <property type="nucleotide sequence ID" value="NZ_HF536774.1"/>
</dbReference>
<keyword evidence="1" id="KW-0812">Transmembrane</keyword>
<evidence type="ECO:0000313" key="2">
    <source>
        <dbReference type="EMBL" id="CCM79699.1"/>
    </source>
</evidence>
<organism evidence="2 3">
    <name type="scientific">Rhizobium mesoamericanum STM3625</name>
    <dbReference type="NCBI Taxonomy" id="1211777"/>
    <lineage>
        <taxon>Bacteria</taxon>
        <taxon>Pseudomonadati</taxon>
        <taxon>Pseudomonadota</taxon>
        <taxon>Alphaproteobacteria</taxon>
        <taxon>Hyphomicrobiales</taxon>
        <taxon>Rhizobiaceae</taxon>
        <taxon>Rhizobium/Agrobacterium group</taxon>
        <taxon>Rhizobium</taxon>
    </lineage>
</organism>
<dbReference type="AlphaFoldDB" id="K0Q6E1"/>